<proteinExistence type="predicted"/>
<sequence>MSHERSDSFTDTSSAATKNQTASRGPGLPSQGLPRARRQKSYDSLGLRRYASSGSQSTSPVPSSGFPNNAGTLRVPGGITPVLPGDGRSPFRFLPPNEDGPMTPMDISPVTPRTPRFGLSDFQPQIAGSSPSSPDSDDYLSIDFHVHSGLSRDEKKDVSFQAKSHSRHPSEPIPVVHVSRGASQAASGRSTPYETALAEEDYAAAYAAHFIAASTSSSPSDPPYRGRERVRAADLNRGLQRLSTRSLSPPRHRFGSPIERPFATTATTDAQRHVDSSTSQSPKVGEATSPIDRSNDFDFAAARDARMRFGHSDIKPASPLSNHRHTPSNNSENAAYYPIPKPTNVDPTPAASTGRPKITPTPRAPVLLRLGSKLKSEVKGAFNRKADNAEPASGVKETKLKISAPKVEKVEALHWTDY</sequence>
<feature type="region of interest" description="Disordered" evidence="1">
    <location>
        <begin position="241"/>
        <end position="296"/>
    </location>
</feature>
<gene>
    <name evidence="2" type="ORF">NA57DRAFT_52560</name>
</gene>
<evidence type="ECO:0000313" key="3">
    <source>
        <dbReference type="Proteomes" id="UP000799772"/>
    </source>
</evidence>
<comment type="caution">
    <text evidence="2">The sequence shown here is derived from an EMBL/GenBank/DDBJ whole genome shotgun (WGS) entry which is preliminary data.</text>
</comment>
<dbReference type="EMBL" id="ML978122">
    <property type="protein sequence ID" value="KAF2103021.1"/>
    <property type="molecule type" value="Genomic_DNA"/>
</dbReference>
<feature type="region of interest" description="Disordered" evidence="1">
    <location>
        <begin position="312"/>
        <end position="333"/>
    </location>
</feature>
<feature type="compositionally biased region" description="Low complexity" evidence="1">
    <location>
        <begin position="52"/>
        <end position="65"/>
    </location>
</feature>
<accession>A0A9P4IRN5</accession>
<dbReference type="AlphaFoldDB" id="A0A9P4IRN5"/>
<evidence type="ECO:0000313" key="2">
    <source>
        <dbReference type="EMBL" id="KAF2103021.1"/>
    </source>
</evidence>
<feature type="compositionally biased region" description="Basic and acidic residues" evidence="1">
    <location>
        <begin position="144"/>
        <end position="158"/>
    </location>
</feature>
<organism evidence="2 3">
    <name type="scientific">Rhizodiscina lignyota</name>
    <dbReference type="NCBI Taxonomy" id="1504668"/>
    <lineage>
        <taxon>Eukaryota</taxon>
        <taxon>Fungi</taxon>
        <taxon>Dikarya</taxon>
        <taxon>Ascomycota</taxon>
        <taxon>Pezizomycotina</taxon>
        <taxon>Dothideomycetes</taxon>
        <taxon>Pleosporomycetidae</taxon>
        <taxon>Aulographales</taxon>
        <taxon>Rhizodiscinaceae</taxon>
        <taxon>Rhizodiscina</taxon>
    </lineage>
</organism>
<feature type="region of interest" description="Disordered" evidence="1">
    <location>
        <begin position="1"/>
        <end position="173"/>
    </location>
</feature>
<protein>
    <submittedName>
        <fullName evidence="2">Uncharacterized protein</fullName>
    </submittedName>
</protein>
<evidence type="ECO:0000256" key="1">
    <source>
        <dbReference type="SAM" id="MobiDB-lite"/>
    </source>
</evidence>
<dbReference type="Proteomes" id="UP000799772">
    <property type="component" value="Unassembled WGS sequence"/>
</dbReference>
<reference evidence="2" key="1">
    <citation type="journal article" date="2020" name="Stud. Mycol.">
        <title>101 Dothideomycetes genomes: a test case for predicting lifestyles and emergence of pathogens.</title>
        <authorList>
            <person name="Haridas S."/>
            <person name="Albert R."/>
            <person name="Binder M."/>
            <person name="Bloem J."/>
            <person name="Labutti K."/>
            <person name="Salamov A."/>
            <person name="Andreopoulos B."/>
            <person name="Baker S."/>
            <person name="Barry K."/>
            <person name="Bills G."/>
            <person name="Bluhm B."/>
            <person name="Cannon C."/>
            <person name="Castanera R."/>
            <person name="Culley D."/>
            <person name="Daum C."/>
            <person name="Ezra D."/>
            <person name="Gonzalez J."/>
            <person name="Henrissat B."/>
            <person name="Kuo A."/>
            <person name="Liang C."/>
            <person name="Lipzen A."/>
            <person name="Lutzoni F."/>
            <person name="Magnuson J."/>
            <person name="Mondo S."/>
            <person name="Nolan M."/>
            <person name="Ohm R."/>
            <person name="Pangilinan J."/>
            <person name="Park H.-J."/>
            <person name="Ramirez L."/>
            <person name="Alfaro M."/>
            <person name="Sun H."/>
            <person name="Tritt A."/>
            <person name="Yoshinaga Y."/>
            <person name="Zwiers L.-H."/>
            <person name="Turgeon B."/>
            <person name="Goodwin S."/>
            <person name="Spatafora J."/>
            <person name="Crous P."/>
            <person name="Grigoriev I."/>
        </authorList>
    </citation>
    <scope>NUCLEOTIDE SEQUENCE</scope>
    <source>
        <strain evidence="2">CBS 133067</strain>
    </source>
</reference>
<name>A0A9P4IRN5_9PEZI</name>
<keyword evidence="3" id="KW-1185">Reference proteome</keyword>